<keyword evidence="2" id="KW-0456">Lyase</keyword>
<dbReference type="EMBL" id="MU005977">
    <property type="protein sequence ID" value="KAF2860891.1"/>
    <property type="molecule type" value="Genomic_DNA"/>
</dbReference>
<dbReference type="Gene3D" id="1.20.200.10">
    <property type="entry name" value="Fumarase/aspartase (Central domain)"/>
    <property type="match status" value="1"/>
</dbReference>
<dbReference type="Gene3D" id="1.10.275.10">
    <property type="entry name" value="Fumarase/aspartase (N-terminal domain)"/>
    <property type="match status" value="1"/>
</dbReference>
<comment type="similarity">
    <text evidence="1">Belongs to the PAL/histidase family.</text>
</comment>
<dbReference type="CDD" id="cd00332">
    <property type="entry name" value="PAL-HAL"/>
    <property type="match status" value="1"/>
</dbReference>
<organism evidence="2 3">
    <name type="scientific">Piedraia hortae CBS 480.64</name>
    <dbReference type="NCBI Taxonomy" id="1314780"/>
    <lineage>
        <taxon>Eukaryota</taxon>
        <taxon>Fungi</taxon>
        <taxon>Dikarya</taxon>
        <taxon>Ascomycota</taxon>
        <taxon>Pezizomycotina</taxon>
        <taxon>Dothideomycetes</taxon>
        <taxon>Dothideomycetidae</taxon>
        <taxon>Capnodiales</taxon>
        <taxon>Piedraiaceae</taxon>
        <taxon>Piedraia</taxon>
    </lineage>
</organism>
<proteinExistence type="inferred from homology"/>
<dbReference type="SUPFAM" id="SSF48557">
    <property type="entry name" value="L-aspartase-like"/>
    <property type="match status" value="1"/>
</dbReference>
<dbReference type="Proteomes" id="UP000799421">
    <property type="component" value="Unassembled WGS sequence"/>
</dbReference>
<dbReference type="GO" id="GO:0016829">
    <property type="term" value="F:lyase activity"/>
    <property type="evidence" value="ECO:0007669"/>
    <property type="project" value="UniProtKB-KW"/>
</dbReference>
<keyword evidence="3" id="KW-1185">Reference proteome</keyword>
<sequence length="532" mass="57006">MGFELSSNHLDWVKQHDLALEKHLSSPTSPIEINGQDLTIADIIAVSLYNKPVTITKDPQILEKVTQSVEFLKQHLQEGNIVYGINTGYGGSADTRSDQFTALQQALIQHHSSGILLPSGIASGVSSPLSCASSSLALPRPLVRDALLIRCNSLLRGHSAVRLSIITTITTLLNHDFIPIIPLRGSIFASGDLTPLSYLAGALEGNPGIYVSSASRRILPAEEALKLLSLEAITMKPKEALHETQYLALTSQTLTATCTEALGGSKGNYHPFTSDVRPHTGQSEAASNIHRVLETSKLVAGKDGQTAGLYQDRYALRTAPQWIGPTLEDLLLAIRQVSVELNSTTDNPLIEVDGWGGTPLKGRVNGKIHHGGNFQAASLTSACEKTRLAVQMLGRLLFAQCAEMINPLLNNTLTPNLCFDEPSTSFTMKGVDVNIAGYMSELGFLGNTVGGFVQNAEMGNQDVNSLALISGRVTMESLEVLGCMVAAGVVVVEEAGTDGREGWFPLFEKSWVEGKSLDTLPRAEKAAEATIT</sequence>
<dbReference type="InterPro" id="IPR001106">
    <property type="entry name" value="Aromatic_Lyase"/>
</dbReference>
<evidence type="ECO:0000256" key="1">
    <source>
        <dbReference type="ARBA" id="ARBA00007238"/>
    </source>
</evidence>
<dbReference type="InterPro" id="IPR008948">
    <property type="entry name" value="L-Aspartase-like"/>
</dbReference>
<evidence type="ECO:0000313" key="3">
    <source>
        <dbReference type="Proteomes" id="UP000799421"/>
    </source>
</evidence>
<dbReference type="PANTHER" id="PTHR10362">
    <property type="entry name" value="HISTIDINE AMMONIA-LYASE"/>
    <property type="match status" value="1"/>
</dbReference>
<accession>A0A6A7C059</accession>
<dbReference type="Pfam" id="PF00221">
    <property type="entry name" value="Lyase_aromatic"/>
    <property type="match status" value="1"/>
</dbReference>
<reference evidence="2" key="1">
    <citation type="journal article" date="2020" name="Stud. Mycol.">
        <title>101 Dothideomycetes genomes: a test case for predicting lifestyles and emergence of pathogens.</title>
        <authorList>
            <person name="Haridas S."/>
            <person name="Albert R."/>
            <person name="Binder M."/>
            <person name="Bloem J."/>
            <person name="Labutti K."/>
            <person name="Salamov A."/>
            <person name="Andreopoulos B."/>
            <person name="Baker S."/>
            <person name="Barry K."/>
            <person name="Bills G."/>
            <person name="Bluhm B."/>
            <person name="Cannon C."/>
            <person name="Castanera R."/>
            <person name="Culley D."/>
            <person name="Daum C."/>
            <person name="Ezra D."/>
            <person name="Gonzalez J."/>
            <person name="Henrissat B."/>
            <person name="Kuo A."/>
            <person name="Liang C."/>
            <person name="Lipzen A."/>
            <person name="Lutzoni F."/>
            <person name="Magnuson J."/>
            <person name="Mondo S."/>
            <person name="Nolan M."/>
            <person name="Ohm R."/>
            <person name="Pangilinan J."/>
            <person name="Park H.-J."/>
            <person name="Ramirez L."/>
            <person name="Alfaro M."/>
            <person name="Sun H."/>
            <person name="Tritt A."/>
            <person name="Yoshinaga Y."/>
            <person name="Zwiers L.-H."/>
            <person name="Turgeon B."/>
            <person name="Goodwin S."/>
            <person name="Spatafora J."/>
            <person name="Crous P."/>
            <person name="Grigoriev I."/>
        </authorList>
    </citation>
    <scope>NUCLEOTIDE SEQUENCE</scope>
    <source>
        <strain evidence="2">CBS 480.64</strain>
    </source>
</reference>
<name>A0A6A7C059_9PEZI</name>
<evidence type="ECO:0000313" key="2">
    <source>
        <dbReference type="EMBL" id="KAF2860891.1"/>
    </source>
</evidence>
<gene>
    <name evidence="2" type="ORF">K470DRAFT_270307</name>
</gene>
<protein>
    <submittedName>
        <fullName evidence="2">Phenylalanine/histidine ammonia-lyase</fullName>
    </submittedName>
</protein>
<dbReference type="OrthoDB" id="10051290at2759"/>
<dbReference type="AlphaFoldDB" id="A0A6A7C059"/>
<dbReference type="InterPro" id="IPR024083">
    <property type="entry name" value="Fumarase/histidase_N"/>
</dbReference>